<dbReference type="Proteomes" id="UP000308730">
    <property type="component" value="Unassembled WGS sequence"/>
</dbReference>
<accession>A0A4S4MPB8</accession>
<keyword evidence="3" id="KW-1185">Reference proteome</keyword>
<protein>
    <submittedName>
        <fullName evidence="2">Uncharacterized protein</fullName>
    </submittedName>
</protein>
<dbReference type="EMBL" id="SGPM01000242">
    <property type="protein sequence ID" value="THH27565.1"/>
    <property type="molecule type" value="Genomic_DNA"/>
</dbReference>
<gene>
    <name evidence="2" type="ORF">EUX98_g6630</name>
</gene>
<sequence length="222" mass="25409">MPGKRRREESDNDGDDATRHYQYNRDPVRLTFPDVRDKLEKLVKGRTGDASQTSSVAKDDVEWTRWATLAGVVLRPDCDADDFKGLILRKEDVPCIDTDALKIDDTDGADMFRCKPYLTALHDDLRSFPDDRRATRLKIDSKLSRQYLEVLALLHVIVNGTTAEIFENNEATRRTASDLFLQIAFGSCLQSPLSEDRQRVSDDKETLFSVKYVYAFRLRALD</sequence>
<proteinExistence type="predicted"/>
<evidence type="ECO:0000313" key="3">
    <source>
        <dbReference type="Proteomes" id="UP000308730"/>
    </source>
</evidence>
<feature type="region of interest" description="Disordered" evidence="1">
    <location>
        <begin position="1"/>
        <end position="23"/>
    </location>
</feature>
<name>A0A4S4MPB8_9APHY</name>
<evidence type="ECO:0000256" key="1">
    <source>
        <dbReference type="SAM" id="MobiDB-lite"/>
    </source>
</evidence>
<dbReference type="AlphaFoldDB" id="A0A4S4MPB8"/>
<evidence type="ECO:0000313" key="2">
    <source>
        <dbReference type="EMBL" id="THH27565.1"/>
    </source>
</evidence>
<comment type="caution">
    <text evidence="2">The sequence shown here is derived from an EMBL/GenBank/DDBJ whole genome shotgun (WGS) entry which is preliminary data.</text>
</comment>
<organism evidence="2 3">
    <name type="scientific">Antrodiella citrinella</name>
    <dbReference type="NCBI Taxonomy" id="2447956"/>
    <lineage>
        <taxon>Eukaryota</taxon>
        <taxon>Fungi</taxon>
        <taxon>Dikarya</taxon>
        <taxon>Basidiomycota</taxon>
        <taxon>Agaricomycotina</taxon>
        <taxon>Agaricomycetes</taxon>
        <taxon>Polyporales</taxon>
        <taxon>Steccherinaceae</taxon>
        <taxon>Antrodiella</taxon>
    </lineage>
</organism>
<reference evidence="2 3" key="1">
    <citation type="submission" date="2019-02" db="EMBL/GenBank/DDBJ databases">
        <title>Genome sequencing of the rare red list fungi Antrodiella citrinella (Flaviporus citrinellus).</title>
        <authorList>
            <person name="Buettner E."/>
            <person name="Kellner H."/>
        </authorList>
    </citation>
    <scope>NUCLEOTIDE SEQUENCE [LARGE SCALE GENOMIC DNA]</scope>
    <source>
        <strain evidence="2 3">DSM 108506</strain>
    </source>
</reference>